<feature type="compositionally biased region" description="Polar residues" evidence="1">
    <location>
        <begin position="150"/>
        <end position="171"/>
    </location>
</feature>
<organism evidence="2 3">
    <name type="scientific">Hevea brasiliensis</name>
    <name type="common">Para rubber tree</name>
    <name type="synonym">Siphonia brasiliensis</name>
    <dbReference type="NCBI Taxonomy" id="3981"/>
    <lineage>
        <taxon>Eukaryota</taxon>
        <taxon>Viridiplantae</taxon>
        <taxon>Streptophyta</taxon>
        <taxon>Embryophyta</taxon>
        <taxon>Tracheophyta</taxon>
        <taxon>Spermatophyta</taxon>
        <taxon>Magnoliopsida</taxon>
        <taxon>eudicotyledons</taxon>
        <taxon>Gunneridae</taxon>
        <taxon>Pentapetalae</taxon>
        <taxon>rosids</taxon>
        <taxon>fabids</taxon>
        <taxon>Malpighiales</taxon>
        <taxon>Euphorbiaceae</taxon>
        <taxon>Crotonoideae</taxon>
        <taxon>Micrandreae</taxon>
        <taxon>Hevea</taxon>
    </lineage>
</organism>
<accession>A0A6A6KHJ1</accession>
<evidence type="ECO:0008006" key="4">
    <source>
        <dbReference type="Google" id="ProtNLM"/>
    </source>
</evidence>
<evidence type="ECO:0000313" key="3">
    <source>
        <dbReference type="Proteomes" id="UP000467840"/>
    </source>
</evidence>
<comment type="caution">
    <text evidence="2">The sequence shown here is derived from an EMBL/GenBank/DDBJ whole genome shotgun (WGS) entry which is preliminary data.</text>
</comment>
<dbReference type="Proteomes" id="UP000467840">
    <property type="component" value="Chromosome 3"/>
</dbReference>
<dbReference type="EMBL" id="JAAGAX010000017">
    <property type="protein sequence ID" value="KAF2286999.1"/>
    <property type="molecule type" value="Genomic_DNA"/>
</dbReference>
<evidence type="ECO:0000256" key="1">
    <source>
        <dbReference type="SAM" id="MobiDB-lite"/>
    </source>
</evidence>
<proteinExistence type="predicted"/>
<sequence>MYQICCLWDLNGIPCAHACLVIFGNNEHPKDFIHECYKVDTYAKVFAHYINPINGYEMWPRPSTRYSFTHPDPIEKKRGRKRKARRKEIEELEQAQVRGKLCRKGVVSIKCSICGQTGHNKRHHGVDGKISTLTTKGKRATPTKTHEGNTRITTKGQGQANASNSKGASHTSKGKRKLSVASKLKVRESKANGAHMQRKTKSTKD</sequence>
<keyword evidence="3" id="KW-1185">Reference proteome</keyword>
<evidence type="ECO:0000313" key="2">
    <source>
        <dbReference type="EMBL" id="KAF2286999.1"/>
    </source>
</evidence>
<gene>
    <name evidence="2" type="ORF">GH714_036834</name>
</gene>
<reference evidence="2 3" key="1">
    <citation type="journal article" date="2020" name="Mol. Plant">
        <title>The Chromosome-Based Rubber Tree Genome Provides New Insights into Spurge Genome Evolution and Rubber Biosynthesis.</title>
        <authorList>
            <person name="Liu J."/>
            <person name="Shi C."/>
            <person name="Shi C.C."/>
            <person name="Li W."/>
            <person name="Zhang Q.J."/>
            <person name="Zhang Y."/>
            <person name="Li K."/>
            <person name="Lu H.F."/>
            <person name="Shi C."/>
            <person name="Zhu S.T."/>
            <person name="Xiao Z.Y."/>
            <person name="Nan H."/>
            <person name="Yue Y."/>
            <person name="Zhu X.G."/>
            <person name="Wu Y."/>
            <person name="Hong X.N."/>
            <person name="Fan G.Y."/>
            <person name="Tong Y."/>
            <person name="Zhang D."/>
            <person name="Mao C.L."/>
            <person name="Liu Y.L."/>
            <person name="Hao S.J."/>
            <person name="Liu W.Q."/>
            <person name="Lv M.Q."/>
            <person name="Zhang H.B."/>
            <person name="Liu Y."/>
            <person name="Hu-Tang G.R."/>
            <person name="Wang J.P."/>
            <person name="Wang J.H."/>
            <person name="Sun Y.H."/>
            <person name="Ni S.B."/>
            <person name="Chen W.B."/>
            <person name="Zhang X.C."/>
            <person name="Jiao Y.N."/>
            <person name="Eichler E.E."/>
            <person name="Li G.H."/>
            <person name="Liu X."/>
            <person name="Gao L.Z."/>
        </authorList>
    </citation>
    <scope>NUCLEOTIDE SEQUENCE [LARGE SCALE GENOMIC DNA]</scope>
    <source>
        <strain evidence="3">cv. GT1</strain>
        <tissue evidence="2">Leaf</tissue>
    </source>
</reference>
<feature type="region of interest" description="Disordered" evidence="1">
    <location>
        <begin position="116"/>
        <end position="205"/>
    </location>
</feature>
<feature type="compositionally biased region" description="Basic residues" evidence="1">
    <location>
        <begin position="196"/>
        <end position="205"/>
    </location>
</feature>
<name>A0A6A6KHJ1_HEVBR</name>
<protein>
    <recommendedName>
        <fullName evidence="4">SWIM-type domain-containing protein</fullName>
    </recommendedName>
</protein>
<dbReference type="AlphaFoldDB" id="A0A6A6KHJ1"/>